<dbReference type="RefSeq" id="WP_011341103.1">
    <property type="nucleotide sequence ID" value="NC_007498.2"/>
</dbReference>
<evidence type="ECO:0000259" key="1">
    <source>
        <dbReference type="Pfam" id="PF01494"/>
    </source>
</evidence>
<keyword evidence="3" id="KW-1185">Reference proteome</keyword>
<dbReference type="KEGG" id="pca:Pcar_1376"/>
<dbReference type="InterPro" id="IPR050407">
    <property type="entry name" value="Geranylgeranyl_reductase"/>
</dbReference>
<dbReference type="PANTHER" id="PTHR42685">
    <property type="entry name" value="GERANYLGERANYL DIPHOSPHATE REDUCTASE"/>
    <property type="match status" value="1"/>
</dbReference>
<evidence type="ECO:0000313" key="2">
    <source>
        <dbReference type="EMBL" id="ABA88623.1"/>
    </source>
</evidence>
<dbReference type="AlphaFoldDB" id="Q3A4T4"/>
<dbReference type="Pfam" id="PF01494">
    <property type="entry name" value="FAD_binding_3"/>
    <property type="match status" value="1"/>
</dbReference>
<reference evidence="3" key="1">
    <citation type="submission" date="2005-10" db="EMBL/GenBank/DDBJ databases">
        <title>Complete sequence of Pelobacter carbinolicus DSM 2380.</title>
        <authorList>
            <person name="Copeland A."/>
            <person name="Lucas S."/>
            <person name="Lapidus A."/>
            <person name="Barry K."/>
            <person name="Detter J.C."/>
            <person name="Glavina T."/>
            <person name="Hammon N."/>
            <person name="Israni S."/>
            <person name="Pitluck S."/>
            <person name="Chertkov O."/>
            <person name="Schmutz J."/>
            <person name="Larimer F."/>
            <person name="Land M."/>
            <person name="Kyrpides N."/>
            <person name="Ivanova N."/>
            <person name="Richardson P."/>
        </authorList>
    </citation>
    <scope>NUCLEOTIDE SEQUENCE [LARGE SCALE GENOMIC DNA]</scope>
    <source>
        <strain evidence="3">DSM 2380 / NBRC 103641 / GraBd1</strain>
    </source>
</reference>
<dbReference type="STRING" id="338963.Pcar_1376"/>
<dbReference type="eggNOG" id="COG0644">
    <property type="taxonomic scope" value="Bacteria"/>
</dbReference>
<dbReference type="InterPro" id="IPR036188">
    <property type="entry name" value="FAD/NAD-bd_sf"/>
</dbReference>
<name>Q3A4T4_SYNC1</name>
<dbReference type="PANTHER" id="PTHR42685:SF22">
    <property type="entry name" value="CONDITIONED MEDIUM FACTOR RECEPTOR 1"/>
    <property type="match status" value="1"/>
</dbReference>
<proteinExistence type="predicted"/>
<gene>
    <name evidence="2" type="ordered locus">Pcar_1376</name>
</gene>
<dbReference type="OrthoDB" id="9799983at2"/>
<dbReference type="PRINTS" id="PR00420">
    <property type="entry name" value="RNGMNOXGNASE"/>
</dbReference>
<accession>Q3A4T4</accession>
<dbReference type="EMBL" id="CP000142">
    <property type="protein sequence ID" value="ABA88623.1"/>
    <property type="molecule type" value="Genomic_DNA"/>
</dbReference>
<dbReference type="GO" id="GO:0016628">
    <property type="term" value="F:oxidoreductase activity, acting on the CH-CH group of donors, NAD or NADP as acceptor"/>
    <property type="evidence" value="ECO:0007669"/>
    <property type="project" value="InterPro"/>
</dbReference>
<organism evidence="2 3">
    <name type="scientific">Syntrophotalea carbinolica (strain DSM 2380 / NBRC 103641 / GraBd1)</name>
    <name type="common">Pelobacter carbinolicus</name>
    <dbReference type="NCBI Taxonomy" id="338963"/>
    <lineage>
        <taxon>Bacteria</taxon>
        <taxon>Pseudomonadati</taxon>
        <taxon>Thermodesulfobacteriota</taxon>
        <taxon>Desulfuromonadia</taxon>
        <taxon>Desulfuromonadales</taxon>
        <taxon>Syntrophotaleaceae</taxon>
        <taxon>Syntrophotalea</taxon>
    </lineage>
</organism>
<feature type="domain" description="FAD-binding" evidence="1">
    <location>
        <begin position="6"/>
        <end position="160"/>
    </location>
</feature>
<dbReference type="InterPro" id="IPR011777">
    <property type="entry name" value="Geranylgeranyl_Rdtase_fam"/>
</dbReference>
<dbReference type="Gene3D" id="3.50.50.60">
    <property type="entry name" value="FAD/NAD(P)-binding domain"/>
    <property type="match status" value="1"/>
</dbReference>
<evidence type="ECO:0000313" key="3">
    <source>
        <dbReference type="Proteomes" id="UP000002534"/>
    </source>
</evidence>
<dbReference type="SUPFAM" id="SSF51905">
    <property type="entry name" value="FAD/NAD(P)-binding domain"/>
    <property type="match status" value="1"/>
</dbReference>
<dbReference type="Proteomes" id="UP000002534">
    <property type="component" value="Chromosome"/>
</dbReference>
<sequence length="384" mass="41815">MDQKIYDVAVVGGGPAGTMAAIGLAKRGIDVCILDKAEHPRYKVCGGGLLHRAAERLPISPEPFTEVACRNVELNFGGRQEGFVVRRDFPVVRMVMRADLDAALWEEAGRCGAHCLSGPKVCDLETSSDSVLLKTDRGEVRARFVVGADGVNSVVARRGGWSPSPLAIAALECELAVDDGTYGRFCDAARFDIDHPRRGYSWIFPKKNHLSVGLCSMVRPVSGKGLRADFHAYLKNQGIVPKEPGEIHAALIPVFPRLGQLADKGILLTGDAAGLADPLTAEGLTAALESGRLAAGAIAEGEMKREKVQAIYRQKLAEGLLADIEVSRKLAVLLYHHPHLRNLIFRFYGQAFVEKMTDIMTGKRNFRSVNLSPSSFLKLAKFWR</sequence>
<dbReference type="HOGENOM" id="CLU_024648_5_0_7"/>
<dbReference type="NCBIfam" id="TIGR02032">
    <property type="entry name" value="GG-red-SF"/>
    <property type="match status" value="1"/>
</dbReference>
<dbReference type="InterPro" id="IPR002938">
    <property type="entry name" value="FAD-bd"/>
</dbReference>
<reference evidence="2 3" key="2">
    <citation type="journal article" date="2012" name="BMC Genomics">
        <title>The genome of Pelobacter carbinolicus reveals surprising metabolic capabilities and physiological features.</title>
        <authorList>
            <person name="Aklujkar M."/>
            <person name="Haveman S.A."/>
            <person name="Didonato R.Jr."/>
            <person name="Chertkov O."/>
            <person name="Han C.S."/>
            <person name="Land M.L."/>
            <person name="Brown P."/>
            <person name="Lovley D.R."/>
        </authorList>
    </citation>
    <scope>NUCLEOTIDE SEQUENCE [LARGE SCALE GENOMIC DNA]</scope>
    <source>
        <strain evidence="3">DSM 2380 / NBRC 103641 / GraBd1</strain>
    </source>
</reference>
<protein>
    <submittedName>
        <fullName evidence="2">Oxidoreductase, geranylgeranyl reductase family</fullName>
    </submittedName>
</protein>
<dbReference type="GO" id="GO:0071949">
    <property type="term" value="F:FAD binding"/>
    <property type="evidence" value="ECO:0007669"/>
    <property type="project" value="InterPro"/>
</dbReference>